<dbReference type="Proteomes" id="UP000007938">
    <property type="component" value="Chromosome"/>
</dbReference>
<reference evidence="1 2" key="1">
    <citation type="journal article" date="2011" name="J. Bacteriol.">
        <title>Genome Sequences of Alicycliphilus denitrificans Strains BC and K601T.</title>
        <authorList>
            <person name="Oosterkamp M.J."/>
            <person name="Veuskens T."/>
            <person name="Plugge C.M."/>
            <person name="Langenhoff A.A."/>
            <person name="Gerritse J."/>
            <person name="van Berkel W.J."/>
            <person name="Pieper D.H."/>
            <person name="Junca H."/>
            <person name="Goodwin L.A."/>
            <person name="Daligault H.E."/>
            <person name="Bruce D.C."/>
            <person name="Detter J.C."/>
            <person name="Tapia R."/>
            <person name="Han C.S."/>
            <person name="Land M.L."/>
            <person name="Hauser L.J."/>
            <person name="Smidt H."/>
            <person name="Stams A.J."/>
        </authorList>
    </citation>
    <scope>NUCLEOTIDE SEQUENCE [LARGE SCALE GENOMIC DNA]</scope>
    <source>
        <strain evidence="2">DSM 14773 / CIP 107495 / K601</strain>
    </source>
</reference>
<keyword evidence="2" id="KW-1185">Reference proteome</keyword>
<accession>F4GBY4</accession>
<dbReference type="InterPro" id="IPR021724">
    <property type="entry name" value="DUF3297"/>
</dbReference>
<organism evidence="1 2">
    <name type="scientific">Alicycliphilus denitrificans (strain DSM 14773 / CIP 107495 / K601)</name>
    <dbReference type="NCBI Taxonomy" id="596154"/>
    <lineage>
        <taxon>Bacteria</taxon>
        <taxon>Pseudomonadati</taxon>
        <taxon>Pseudomonadota</taxon>
        <taxon>Betaproteobacteria</taxon>
        <taxon>Burkholderiales</taxon>
        <taxon>Comamonadaceae</taxon>
        <taxon>Alicycliphilus</taxon>
    </lineage>
</organism>
<dbReference type="STRING" id="596154.Alide2_0038"/>
<name>F4GBY4_ALIDK</name>
<protein>
    <recommendedName>
        <fullName evidence="3">DUF3297 family protein</fullName>
    </recommendedName>
</protein>
<sequence>MTDSALIPLPDHLAVDPRSPYHVAAVFQQQADIGIRFNGKERFDVEEYCVSEGWIKVPAGKTLDRRGRPLLITLKGSVEAFYK</sequence>
<dbReference type="HOGENOM" id="CLU_160774_1_0_4"/>
<dbReference type="EMBL" id="CP002657">
    <property type="protein sequence ID" value="AEB82478.1"/>
    <property type="molecule type" value="Genomic_DNA"/>
</dbReference>
<dbReference type="Pfam" id="PF11730">
    <property type="entry name" value="DUF3297"/>
    <property type="match status" value="1"/>
</dbReference>
<dbReference type="AlphaFoldDB" id="F4GBY4"/>
<proteinExistence type="predicted"/>
<reference evidence="1 2" key="2">
    <citation type="submission" date="2011-04" db="EMBL/GenBank/DDBJ databases">
        <title>Complete sequence of chromosome of Alicycliphilus denitrificans K601.</title>
        <authorList>
            <consortium name="US DOE Joint Genome Institute"/>
            <person name="Lucas S."/>
            <person name="Han J."/>
            <person name="Lapidus A."/>
            <person name="Cheng J.-F."/>
            <person name="Goodwin L."/>
            <person name="Pitluck S."/>
            <person name="Peters L."/>
            <person name="Zeytun A."/>
            <person name="Detter J.C."/>
            <person name="Han C."/>
            <person name="Tapia R."/>
            <person name="Land M."/>
            <person name="Hauser L."/>
            <person name="Kyrpides N."/>
            <person name="Ivanova N."/>
            <person name="Mikhailova N."/>
            <person name="Pagani I."/>
            <person name="Oosterkamp M."/>
            <person name="Pieper D."/>
            <person name="van Berkel W."/>
            <person name="Langenhoff A."/>
            <person name="Smidt H."/>
            <person name="Stams A."/>
            <person name="Woyke T."/>
        </authorList>
    </citation>
    <scope>NUCLEOTIDE SEQUENCE [LARGE SCALE GENOMIC DNA]</scope>
    <source>
        <strain evidence="2">DSM 14773 / CIP 107495 / K601</strain>
    </source>
</reference>
<evidence type="ECO:0008006" key="3">
    <source>
        <dbReference type="Google" id="ProtNLM"/>
    </source>
</evidence>
<evidence type="ECO:0000313" key="2">
    <source>
        <dbReference type="Proteomes" id="UP000007938"/>
    </source>
</evidence>
<dbReference type="KEGG" id="adk:Alide2_0038"/>
<dbReference type="eggNOG" id="ENOG5032RUG">
    <property type="taxonomic scope" value="Bacteria"/>
</dbReference>
<gene>
    <name evidence="1" type="ordered locus">Alide2_0038</name>
</gene>
<dbReference type="OrthoDB" id="8756821at2"/>
<evidence type="ECO:0000313" key="1">
    <source>
        <dbReference type="EMBL" id="AEB82478.1"/>
    </source>
</evidence>